<keyword evidence="1" id="KW-0472">Membrane</keyword>
<feature type="transmembrane region" description="Helical" evidence="1">
    <location>
        <begin position="164"/>
        <end position="186"/>
    </location>
</feature>
<feature type="transmembrane region" description="Helical" evidence="1">
    <location>
        <begin position="75"/>
        <end position="93"/>
    </location>
</feature>
<feature type="transmembrane region" description="Helical" evidence="1">
    <location>
        <begin position="122"/>
        <end position="144"/>
    </location>
</feature>
<reference evidence="2 3" key="1">
    <citation type="submission" date="2022-03" db="EMBL/GenBank/DDBJ databases">
        <title>Agromyces sp. isolated from the gut of P. brevitarsis seulensis larvae.</title>
        <authorList>
            <person name="Won M."/>
            <person name="Kwon S.-W."/>
        </authorList>
    </citation>
    <scope>NUCLEOTIDE SEQUENCE [LARGE SCALE GENOMIC DNA]</scope>
    <source>
        <strain evidence="2 3">KACC 16215</strain>
    </source>
</reference>
<dbReference type="EMBL" id="CP094533">
    <property type="protein sequence ID" value="UOE25431.1"/>
    <property type="molecule type" value="Genomic_DNA"/>
</dbReference>
<evidence type="ECO:0000313" key="3">
    <source>
        <dbReference type="Proteomes" id="UP000831304"/>
    </source>
</evidence>
<dbReference type="Proteomes" id="UP000831304">
    <property type="component" value="Chromosome"/>
</dbReference>
<feature type="transmembrane region" description="Helical" evidence="1">
    <location>
        <begin position="12"/>
        <end position="32"/>
    </location>
</feature>
<keyword evidence="1" id="KW-0812">Transmembrane</keyword>
<protein>
    <submittedName>
        <fullName evidence="2">Uncharacterized protein</fullName>
    </submittedName>
</protein>
<name>A0ABY4AUB7_9MICO</name>
<evidence type="ECO:0000256" key="1">
    <source>
        <dbReference type="SAM" id="Phobius"/>
    </source>
</evidence>
<keyword evidence="1" id="KW-1133">Transmembrane helix</keyword>
<gene>
    <name evidence="2" type="ORF">MTP13_13970</name>
</gene>
<feature type="transmembrane region" description="Helical" evidence="1">
    <location>
        <begin position="38"/>
        <end position="63"/>
    </location>
</feature>
<organism evidence="2 3">
    <name type="scientific">Agromyces soli</name>
    <dbReference type="NCBI Taxonomy" id="659012"/>
    <lineage>
        <taxon>Bacteria</taxon>
        <taxon>Bacillati</taxon>
        <taxon>Actinomycetota</taxon>
        <taxon>Actinomycetes</taxon>
        <taxon>Micrococcales</taxon>
        <taxon>Microbacteriaceae</taxon>
        <taxon>Agromyces</taxon>
    </lineage>
</organism>
<evidence type="ECO:0000313" key="2">
    <source>
        <dbReference type="EMBL" id="UOE25431.1"/>
    </source>
</evidence>
<dbReference type="RefSeq" id="WP_243568312.1">
    <property type="nucleotide sequence ID" value="NZ_BAAARD010000008.1"/>
</dbReference>
<keyword evidence="3" id="KW-1185">Reference proteome</keyword>
<sequence length="363" mass="38388">MSTSGIARFTWVIWPWMNWVVPAFVCLHGLLGNGGWESLVLIPASVVLVPGTALLGALPRFLLRRRGYASAPLPMVPLLFVVWWGWICVGAAMPGTTDSAPLPSILNALAGERLPSAIETGLMIVGAVAATLSWVAVLTIALVLVRQGRTGTAAAGPHRASVIVAWAAAFVVPLAIVASCVVGVGLHSTAQDANGDTFSVAQARDGAARLELDRKRYEATQQALSEVRARVSPMDWTGAEARASSSRGCPWVTAAADCYALTARFVQAASASPDFAAIADSLSASGWDVGDAVTDEWGAVELEARSPDGVSVRVRYSKGESGQRFVNVTATSPSWWGSSYDVRLDTFEIDAEQSYAAEDFPRL</sequence>
<accession>A0ABY4AUB7</accession>
<proteinExistence type="predicted"/>